<evidence type="ECO:0000256" key="16">
    <source>
        <dbReference type="ARBA" id="ARBA00023145"/>
    </source>
</evidence>
<gene>
    <name evidence="25" type="ORF">J9317_03565</name>
</gene>
<feature type="domain" description="PA" evidence="23">
    <location>
        <begin position="148"/>
        <end position="238"/>
    </location>
</feature>
<evidence type="ECO:0000256" key="13">
    <source>
        <dbReference type="ARBA" id="ARBA00022833"/>
    </source>
</evidence>
<dbReference type="PANTHER" id="PTHR12053">
    <property type="entry name" value="PROTEASE FAMILY M28 PLASMA GLUTAMATE CARBOXYPEPTIDASE-RELATED"/>
    <property type="match status" value="1"/>
</dbReference>
<evidence type="ECO:0000256" key="20">
    <source>
        <dbReference type="ARBA" id="ARBA00033328"/>
    </source>
</evidence>
<evidence type="ECO:0000256" key="11">
    <source>
        <dbReference type="ARBA" id="ARBA00022801"/>
    </source>
</evidence>
<evidence type="ECO:0000256" key="15">
    <source>
        <dbReference type="ARBA" id="ARBA00023049"/>
    </source>
</evidence>
<evidence type="ECO:0000259" key="23">
    <source>
        <dbReference type="Pfam" id="PF02225"/>
    </source>
</evidence>
<evidence type="ECO:0000256" key="1">
    <source>
        <dbReference type="ARBA" id="ARBA00004240"/>
    </source>
</evidence>
<feature type="domain" description="Peptidase M28" evidence="24">
    <location>
        <begin position="266"/>
        <end position="465"/>
    </location>
</feature>
<accession>A0ABS5LAV3</accession>
<feature type="signal peptide" evidence="22">
    <location>
        <begin position="1"/>
        <end position="29"/>
    </location>
</feature>
<dbReference type="SUPFAM" id="SSF53187">
    <property type="entry name" value="Zn-dependent exopeptidases"/>
    <property type="match status" value="1"/>
</dbReference>
<keyword evidence="11" id="KW-0378">Hydrolase</keyword>
<keyword evidence="8" id="KW-0645">Protease</keyword>
<feature type="chain" id="PRO_5045443760" description="Carboxypeptidase Q" evidence="22">
    <location>
        <begin position="30"/>
        <end position="708"/>
    </location>
</feature>
<protein>
    <recommendedName>
        <fullName evidence="5">Carboxypeptidase Q</fullName>
    </recommendedName>
    <alternativeName>
        <fullName evidence="20">Plasma glutamate carboxypeptidase</fullName>
    </alternativeName>
</protein>
<dbReference type="Gene3D" id="3.40.630.10">
    <property type="entry name" value="Zn peptidases"/>
    <property type="match status" value="1"/>
</dbReference>
<dbReference type="Proteomes" id="UP000682403">
    <property type="component" value="Unassembled WGS sequence"/>
</dbReference>
<evidence type="ECO:0000256" key="17">
    <source>
        <dbReference type="ARBA" id="ARBA00023180"/>
    </source>
</evidence>
<evidence type="ECO:0000259" key="24">
    <source>
        <dbReference type="Pfam" id="PF04389"/>
    </source>
</evidence>
<keyword evidence="9" id="KW-0479">Metal-binding</keyword>
<keyword evidence="18" id="KW-0458">Lysosome</keyword>
<dbReference type="InterPro" id="IPR003137">
    <property type="entry name" value="PA_domain"/>
</dbReference>
<dbReference type="SUPFAM" id="SSF52025">
    <property type="entry name" value="PA domain"/>
    <property type="match status" value="1"/>
</dbReference>
<evidence type="ECO:0000256" key="12">
    <source>
        <dbReference type="ARBA" id="ARBA00022824"/>
    </source>
</evidence>
<proteinExistence type="predicted"/>
<dbReference type="EMBL" id="JAGVRK010000001">
    <property type="protein sequence ID" value="MBS2967852.1"/>
    <property type="molecule type" value="Genomic_DNA"/>
</dbReference>
<keyword evidence="21" id="KW-0175">Coiled coil</keyword>
<evidence type="ECO:0000256" key="18">
    <source>
        <dbReference type="ARBA" id="ARBA00023228"/>
    </source>
</evidence>
<comment type="subunit">
    <text evidence="19">Homodimer. The monomeric form is inactive while the homodimer is active.</text>
</comment>
<keyword evidence="15" id="KW-0482">Metalloprotease</keyword>
<dbReference type="Pfam" id="PF04389">
    <property type="entry name" value="Peptidase_M28"/>
    <property type="match status" value="1"/>
</dbReference>
<comment type="subcellular location">
    <subcellularLocation>
        <location evidence="1">Endoplasmic reticulum</location>
    </subcellularLocation>
    <subcellularLocation>
        <location evidence="3">Golgi apparatus</location>
    </subcellularLocation>
    <subcellularLocation>
        <location evidence="2">Lysosome</location>
    </subcellularLocation>
    <subcellularLocation>
        <location evidence="4">Secreted</location>
    </subcellularLocation>
</comment>
<dbReference type="PANTHER" id="PTHR12053:SF3">
    <property type="entry name" value="CARBOXYPEPTIDASE Q"/>
    <property type="match status" value="1"/>
</dbReference>
<evidence type="ECO:0000256" key="14">
    <source>
        <dbReference type="ARBA" id="ARBA00023034"/>
    </source>
</evidence>
<keyword evidence="13" id="KW-0862">Zinc</keyword>
<evidence type="ECO:0000256" key="4">
    <source>
        <dbReference type="ARBA" id="ARBA00004613"/>
    </source>
</evidence>
<dbReference type="RefSeq" id="WP_211556513.1">
    <property type="nucleotide sequence ID" value="NZ_JAGVRK010000001.1"/>
</dbReference>
<evidence type="ECO:0000256" key="5">
    <source>
        <dbReference type="ARBA" id="ARBA00014116"/>
    </source>
</evidence>
<evidence type="ECO:0000256" key="22">
    <source>
        <dbReference type="SAM" id="SignalP"/>
    </source>
</evidence>
<evidence type="ECO:0000256" key="2">
    <source>
        <dbReference type="ARBA" id="ARBA00004371"/>
    </source>
</evidence>
<evidence type="ECO:0000256" key="9">
    <source>
        <dbReference type="ARBA" id="ARBA00022723"/>
    </source>
</evidence>
<comment type="caution">
    <text evidence="25">The sequence shown here is derived from an EMBL/GenBank/DDBJ whole genome shotgun (WGS) entry which is preliminary data.</text>
</comment>
<keyword evidence="26" id="KW-1185">Reference proteome</keyword>
<name>A0ABS5LAV3_9BACI</name>
<evidence type="ECO:0000313" key="25">
    <source>
        <dbReference type="EMBL" id="MBS2967852.1"/>
    </source>
</evidence>
<dbReference type="Gene3D" id="3.50.30.30">
    <property type="match status" value="1"/>
</dbReference>
<evidence type="ECO:0000256" key="7">
    <source>
        <dbReference type="ARBA" id="ARBA00022645"/>
    </source>
</evidence>
<keyword evidence="7" id="KW-0121">Carboxypeptidase</keyword>
<evidence type="ECO:0000313" key="26">
    <source>
        <dbReference type="Proteomes" id="UP000682403"/>
    </source>
</evidence>
<keyword evidence="17" id="KW-0325">Glycoprotein</keyword>
<evidence type="ECO:0000256" key="19">
    <source>
        <dbReference type="ARBA" id="ARBA00025833"/>
    </source>
</evidence>
<evidence type="ECO:0000256" key="10">
    <source>
        <dbReference type="ARBA" id="ARBA00022729"/>
    </source>
</evidence>
<feature type="coiled-coil region" evidence="21">
    <location>
        <begin position="663"/>
        <end position="708"/>
    </location>
</feature>
<sequence>MLKCVSSKSMKLLMAAAIALPMGVQTVHAASSETSVKTEAPAVNQVTVEKAAMNAFMSKVDQDYAFSKAYELSKYKWRTAGSQAEHQASLYVEKEMRKLGLQDVKKESFEVDSWEFKGGSLTLKDYPRISMPVASYATKGTPKSGLKADLIYVGKGTQDDYKDIDAKGKIVLLDIDLKNDWWINYPALQAELQGAAGVIAIVRDTYGTISRDTLNTFDFTGPDTIPTVNISVKDGSKLKNILKKKKSLSVNLKSDNKVTPKGTSYNVVGKIPGKTNTGGIIVGGHLDGYFEGFNDNAASIGLMLGVAKAMKDSNYKPEHPIYFVGHAAEEYGAINSYFDWQIGSWNMINKLHPEWRGNSRLFVNTEFAAIKLKDSDEVNTNDELMGFVQNYIDRQAPAVNTATYPKGYKVTGNNSTGSDDYSYSIAGVPTVANDRSGSDFFTTLYHTQYDTARYGNKEILADHVKLYGSLMIHADQISIMPFDFGKKMEAFQQSMDDDILKSAGIDPAPLRTETGEAKKLADALYKKMLDINAKQAVSPQQKAALAKAEKELLQVFQLTQGDLMKLNWSIAPTFAHKEHQKTISLLDQSIAALQQGKGQEALDEYLLSIEDEWYSYHFDKEVIDQVTDSALHQPDDRLFWGAGKYVKNVDLYDVIQSVKENTKGDYSKEITELKKIKAEQEAELRKAVKEETELMKKIRMKLENVKLE</sequence>
<organism evidence="25 26">
    <name type="scientific">Metabacillus flavus</name>
    <dbReference type="NCBI Taxonomy" id="2823519"/>
    <lineage>
        <taxon>Bacteria</taxon>
        <taxon>Bacillati</taxon>
        <taxon>Bacillota</taxon>
        <taxon>Bacilli</taxon>
        <taxon>Bacillales</taxon>
        <taxon>Bacillaceae</taxon>
        <taxon>Metabacillus</taxon>
    </lineage>
</organism>
<keyword evidence="16" id="KW-0865">Zymogen</keyword>
<keyword evidence="12" id="KW-0256">Endoplasmic reticulum</keyword>
<reference evidence="25 26" key="1">
    <citation type="submission" date="2021-04" db="EMBL/GenBank/DDBJ databases">
        <title>Metabacillus sp. strain KIGAM252 whole genome sequence.</title>
        <authorList>
            <person name="Seo M.-J."/>
            <person name="Cho E.-S."/>
            <person name="Hwang C.Y."/>
            <person name="Yoon D.J."/>
        </authorList>
    </citation>
    <scope>NUCLEOTIDE SEQUENCE [LARGE SCALE GENOMIC DNA]</scope>
    <source>
        <strain evidence="25 26">KIGAM252</strain>
    </source>
</reference>
<evidence type="ECO:0000256" key="21">
    <source>
        <dbReference type="SAM" id="Coils"/>
    </source>
</evidence>
<dbReference type="InterPro" id="IPR007484">
    <property type="entry name" value="Peptidase_M28"/>
</dbReference>
<keyword evidence="6" id="KW-0964">Secreted</keyword>
<dbReference type="InterPro" id="IPR039866">
    <property type="entry name" value="CPQ"/>
</dbReference>
<evidence type="ECO:0000256" key="3">
    <source>
        <dbReference type="ARBA" id="ARBA00004555"/>
    </source>
</evidence>
<evidence type="ECO:0000256" key="8">
    <source>
        <dbReference type="ARBA" id="ARBA00022670"/>
    </source>
</evidence>
<dbReference type="Pfam" id="PF02225">
    <property type="entry name" value="PA"/>
    <property type="match status" value="1"/>
</dbReference>
<keyword evidence="14" id="KW-0333">Golgi apparatus</keyword>
<evidence type="ECO:0000256" key="6">
    <source>
        <dbReference type="ARBA" id="ARBA00022525"/>
    </source>
</evidence>
<dbReference type="InterPro" id="IPR046450">
    <property type="entry name" value="PA_dom_sf"/>
</dbReference>
<keyword evidence="10 22" id="KW-0732">Signal</keyword>